<feature type="domain" description="NOA1/YqeH-like C-terminal" evidence="3">
    <location>
        <begin position="456"/>
        <end position="554"/>
    </location>
</feature>
<dbReference type="Pfam" id="PF01926">
    <property type="entry name" value="MMR_HSR1"/>
    <property type="match status" value="1"/>
</dbReference>
<evidence type="ECO:0000259" key="2">
    <source>
        <dbReference type="Pfam" id="PF01926"/>
    </source>
</evidence>
<dbReference type="InterPro" id="IPR050896">
    <property type="entry name" value="Mito_lipid_metab_GTPase"/>
</dbReference>
<evidence type="ECO:0008006" key="6">
    <source>
        <dbReference type="Google" id="ProtNLM"/>
    </source>
</evidence>
<dbReference type="EMBL" id="JBBPBM010000004">
    <property type="protein sequence ID" value="KAK8588293.1"/>
    <property type="molecule type" value="Genomic_DNA"/>
</dbReference>
<evidence type="ECO:0000259" key="3">
    <source>
        <dbReference type="Pfam" id="PF21516"/>
    </source>
</evidence>
<name>A0ABR2FVX9_9ROSI</name>
<dbReference type="CDD" id="cd01855">
    <property type="entry name" value="YqeH"/>
    <property type="match status" value="1"/>
</dbReference>
<dbReference type="Pfam" id="PF21516">
    <property type="entry name" value="YqeH-like_C"/>
    <property type="match status" value="1"/>
</dbReference>
<sequence>MVISARSLSPSKLKSISCLALFFTKPSCTSITLANPLLPEATPQISSKFSHLIFFSNHFSSQSTATSSAPKRLQKHQQKQEPSSSKLLTLSRDGNYDDATPHNVVCPGCGVHKQESDPKNVGFFIKPPAKTKDPMLKRSSCHLVPVSTEPEFTAFLKKGLILEGKCESSKLVEENLDKETSEKPVVCARCHSLRHYGKVKDPTMENLLPEFDFDHTVGRRLGSVSGARSVVLMVVDASDFDGSFPRKVAKLVSDVTEDNYSAWKQGKSGNVPRVVLVVTKIDLLPSSLSPTRFEHWARQRAREGGASMIARLHFVSPVKDWGVKNLVDDIVEMAGPRGTVWAVGAQNAGKSTLINAIGKCVGGKIGFLTEAPVPGTTLGIVRVEGVLPGQAKLFDTPGLLQPHQMTTRLTREELKLVYVSKELKPRTYRIKAGHTVHIAGLMRLDVEESSSESLYVTVWASPYLPLHMGKTENAQRILEEHIGRQLQPPIGEHRVGELGNWVRKEFHVSGNSWDSSSVDIAAGGIGWFSIGLKGKAVLGVWTYDGVDVVLRNALLPHKAQFFEEAGFTVSKIVSKADQTLNKSKKKQSDQKTAIAAEG</sequence>
<dbReference type="Proteomes" id="UP001472677">
    <property type="component" value="Unassembled WGS sequence"/>
</dbReference>
<gene>
    <name evidence="4" type="ORF">V6N12_022743</name>
</gene>
<accession>A0ABR2FVX9</accession>
<keyword evidence="5" id="KW-1185">Reference proteome</keyword>
<dbReference type="InterPro" id="IPR006073">
    <property type="entry name" value="GTP-bd"/>
</dbReference>
<dbReference type="SUPFAM" id="SSF52540">
    <property type="entry name" value="P-loop containing nucleoside triphosphate hydrolases"/>
    <property type="match status" value="1"/>
</dbReference>
<protein>
    <recommendedName>
        <fullName evidence="6">G domain-containing protein</fullName>
    </recommendedName>
</protein>
<feature type="region of interest" description="Disordered" evidence="1">
    <location>
        <begin position="65"/>
        <end position="92"/>
    </location>
</feature>
<reference evidence="4 5" key="1">
    <citation type="journal article" date="2024" name="G3 (Bethesda)">
        <title>Genome assembly of Hibiscus sabdariffa L. provides insights into metabolisms of medicinal natural products.</title>
        <authorList>
            <person name="Kim T."/>
        </authorList>
    </citation>
    <scope>NUCLEOTIDE SEQUENCE [LARGE SCALE GENOMIC DNA]</scope>
    <source>
        <strain evidence="4">TK-2024</strain>
        <tissue evidence="4">Old leaves</tissue>
    </source>
</reference>
<dbReference type="InterPro" id="IPR048422">
    <property type="entry name" value="NOA1/YqeH-like_C"/>
</dbReference>
<organism evidence="4 5">
    <name type="scientific">Hibiscus sabdariffa</name>
    <name type="common">roselle</name>
    <dbReference type="NCBI Taxonomy" id="183260"/>
    <lineage>
        <taxon>Eukaryota</taxon>
        <taxon>Viridiplantae</taxon>
        <taxon>Streptophyta</taxon>
        <taxon>Embryophyta</taxon>
        <taxon>Tracheophyta</taxon>
        <taxon>Spermatophyta</taxon>
        <taxon>Magnoliopsida</taxon>
        <taxon>eudicotyledons</taxon>
        <taxon>Gunneridae</taxon>
        <taxon>Pentapetalae</taxon>
        <taxon>rosids</taxon>
        <taxon>malvids</taxon>
        <taxon>Malvales</taxon>
        <taxon>Malvaceae</taxon>
        <taxon>Malvoideae</taxon>
        <taxon>Hibiscus</taxon>
    </lineage>
</organism>
<proteinExistence type="predicted"/>
<dbReference type="Gene3D" id="3.40.50.300">
    <property type="entry name" value="P-loop containing nucleotide triphosphate hydrolases"/>
    <property type="match status" value="1"/>
</dbReference>
<feature type="domain" description="G" evidence="2">
    <location>
        <begin position="340"/>
        <end position="413"/>
    </location>
</feature>
<evidence type="ECO:0000313" key="4">
    <source>
        <dbReference type="EMBL" id="KAK8588293.1"/>
    </source>
</evidence>
<dbReference type="PANTHER" id="PTHR46434:SF1">
    <property type="entry name" value="GENETIC INTERACTOR OF PROHIBITINS 3, MITOCHONDRIAL"/>
    <property type="match status" value="1"/>
</dbReference>
<dbReference type="PANTHER" id="PTHR46434">
    <property type="entry name" value="GENETIC INTERACTOR OF PROHIBITINS 3, MITOCHONDRIAL"/>
    <property type="match status" value="1"/>
</dbReference>
<evidence type="ECO:0000256" key="1">
    <source>
        <dbReference type="SAM" id="MobiDB-lite"/>
    </source>
</evidence>
<comment type="caution">
    <text evidence="4">The sequence shown here is derived from an EMBL/GenBank/DDBJ whole genome shotgun (WGS) entry which is preliminary data.</text>
</comment>
<dbReference type="InterPro" id="IPR027417">
    <property type="entry name" value="P-loop_NTPase"/>
</dbReference>
<evidence type="ECO:0000313" key="5">
    <source>
        <dbReference type="Proteomes" id="UP001472677"/>
    </source>
</evidence>